<accession>A0ABR9EIK0</accession>
<dbReference type="EMBL" id="AQGV01000015">
    <property type="protein sequence ID" value="MBE0370749.1"/>
    <property type="molecule type" value="Genomic_DNA"/>
</dbReference>
<protein>
    <recommendedName>
        <fullName evidence="5">Orphan protein</fullName>
    </recommendedName>
</protein>
<dbReference type="PROSITE" id="PS51257">
    <property type="entry name" value="PROKAR_LIPOPROTEIN"/>
    <property type="match status" value="1"/>
</dbReference>
<evidence type="ECO:0000256" key="2">
    <source>
        <dbReference type="SAM" id="SignalP"/>
    </source>
</evidence>
<proteinExistence type="predicted"/>
<keyword evidence="4" id="KW-1185">Reference proteome</keyword>
<name>A0ABR9EIK0_9GAMM</name>
<evidence type="ECO:0008006" key="5">
    <source>
        <dbReference type="Google" id="ProtNLM"/>
    </source>
</evidence>
<evidence type="ECO:0000256" key="1">
    <source>
        <dbReference type="SAM" id="Coils"/>
    </source>
</evidence>
<dbReference type="Proteomes" id="UP000615755">
    <property type="component" value="Unassembled WGS sequence"/>
</dbReference>
<keyword evidence="2" id="KW-0732">Signal</keyword>
<organism evidence="3 4">
    <name type="scientific">Pseudoalteromonas aurantia 208</name>
    <dbReference type="NCBI Taxonomy" id="1314867"/>
    <lineage>
        <taxon>Bacteria</taxon>
        <taxon>Pseudomonadati</taxon>
        <taxon>Pseudomonadota</taxon>
        <taxon>Gammaproteobacteria</taxon>
        <taxon>Alteromonadales</taxon>
        <taxon>Pseudoalteromonadaceae</taxon>
        <taxon>Pseudoalteromonas</taxon>
    </lineage>
</organism>
<feature type="coiled-coil region" evidence="1">
    <location>
        <begin position="112"/>
        <end position="160"/>
    </location>
</feature>
<sequence>MRIIILFILTFLLSACQSSPVLAPTQPLEVSSPTYAPLATLMSTQKNACSHNSELPVHFEQYQQINTFFTDWCNTRSTTTQLRLLKQFTRSYNWPDEYRVYFDSLKFNTQRLRKQRLANIKLRKALEKEKQQLSVTQNALAELKRQLALIELRHLNATQTDNNANSIEE</sequence>
<evidence type="ECO:0000313" key="4">
    <source>
        <dbReference type="Proteomes" id="UP000615755"/>
    </source>
</evidence>
<evidence type="ECO:0000313" key="3">
    <source>
        <dbReference type="EMBL" id="MBE0370749.1"/>
    </source>
</evidence>
<feature type="chain" id="PRO_5045557101" description="Orphan protein" evidence="2">
    <location>
        <begin position="24"/>
        <end position="169"/>
    </location>
</feature>
<keyword evidence="1" id="KW-0175">Coiled coil</keyword>
<dbReference type="RefSeq" id="WP_192509802.1">
    <property type="nucleotide sequence ID" value="NZ_AQGV01000015.1"/>
</dbReference>
<gene>
    <name evidence="3" type="ORF">PAUR_b0840</name>
</gene>
<feature type="signal peptide" evidence="2">
    <location>
        <begin position="1"/>
        <end position="23"/>
    </location>
</feature>
<comment type="caution">
    <text evidence="3">The sequence shown here is derived from an EMBL/GenBank/DDBJ whole genome shotgun (WGS) entry which is preliminary data.</text>
</comment>
<reference evidence="3 4" key="1">
    <citation type="submission" date="2015-03" db="EMBL/GenBank/DDBJ databases">
        <title>Genome sequence of Pseudoalteromonas aurantia.</title>
        <authorList>
            <person name="Xie B.-B."/>
            <person name="Rong J.-C."/>
            <person name="Qin Q.-L."/>
            <person name="Zhang Y.-Z."/>
        </authorList>
    </citation>
    <scope>NUCLEOTIDE SEQUENCE [LARGE SCALE GENOMIC DNA]</scope>
    <source>
        <strain evidence="3 4">208</strain>
    </source>
</reference>